<dbReference type="InterPro" id="IPR011010">
    <property type="entry name" value="DNA_brk_join_enz"/>
</dbReference>
<organism evidence="4">
    <name type="scientific">marine sediment metagenome</name>
    <dbReference type="NCBI Taxonomy" id="412755"/>
    <lineage>
        <taxon>unclassified sequences</taxon>
        <taxon>metagenomes</taxon>
        <taxon>ecological metagenomes</taxon>
    </lineage>
</organism>
<dbReference type="GO" id="GO:0003677">
    <property type="term" value="F:DNA binding"/>
    <property type="evidence" value="ECO:0007669"/>
    <property type="project" value="InterPro"/>
</dbReference>
<keyword evidence="1" id="KW-0233">DNA recombination</keyword>
<dbReference type="PROSITE" id="PS51898">
    <property type="entry name" value="TYR_RECOMBINASE"/>
    <property type="match status" value="1"/>
</dbReference>
<dbReference type="Pfam" id="PF00589">
    <property type="entry name" value="Phage_integrase"/>
    <property type="match status" value="1"/>
</dbReference>
<dbReference type="Gene3D" id="1.10.443.10">
    <property type="entry name" value="Intergrase catalytic core"/>
    <property type="match status" value="1"/>
</dbReference>
<feature type="domain" description="Tyr recombinase" evidence="3">
    <location>
        <begin position="100"/>
        <end position="295"/>
    </location>
</feature>
<feature type="region of interest" description="Disordered" evidence="2">
    <location>
        <begin position="573"/>
        <end position="603"/>
    </location>
</feature>
<protein>
    <recommendedName>
        <fullName evidence="3">Tyr recombinase domain-containing protein</fullName>
    </recommendedName>
</protein>
<feature type="region of interest" description="Disordered" evidence="2">
    <location>
        <begin position="422"/>
        <end position="443"/>
    </location>
</feature>
<sequence>MSIPDKRRRLVQELTPRITDGYLFTQRDMFNRILRAALGKKRVGRDLDDEDRVIPSHAQLNNRMRAWHKSQKSPCGLPMRVSRPKRRMSWSLEHLSRLLRSPIYFGTSSQTQRSRKATAQKRYIIRDAIYWVPLIMITMGVRPEEILQAAVQDIGRRDGILCIYVGNEEDAHLKSEQSRRVLPIPQILLDLGFREWVVAKLKAKETWLFPEIQPDQIRGRRSQIFGDRLRNLLKTLKLNSDREDIYAMRRTLSSKLMQLGIDTGTRQKILGHLEGTTIDRHYSDHGLLELKDVLDSLDYGIEVGRDRRFGFPIITGSSTPLLTALDVELALTDQREISAVLLRDSETDEVVFEATIAGRKAPLNQSWSECITLDAIDVATQIVSLSRQHSLTMPANEEATAALEHLLILVDDKPLQVPAYKDTRGNNNSHPTLECPRDQKAKPNANEIDQRSADLSRGDLVLCVFPASRSSSSSPVLRPGLIVDTCTLGGMTYFDIAWGGPLAPSGTAPHELALSQGSEMTEAKVDIPTRFNLRRRVLVPEGSNTHLHGRLGQIGESASARLRECLICAGDVSPTPIQETGSTTRPLTVERRRTKSVRPATRR</sequence>
<name>A0A0F9MAE6_9ZZZZ</name>
<dbReference type="GO" id="GO:0015074">
    <property type="term" value="P:DNA integration"/>
    <property type="evidence" value="ECO:0007669"/>
    <property type="project" value="InterPro"/>
</dbReference>
<evidence type="ECO:0000259" key="3">
    <source>
        <dbReference type="PROSITE" id="PS51898"/>
    </source>
</evidence>
<dbReference type="GO" id="GO:0006310">
    <property type="term" value="P:DNA recombination"/>
    <property type="evidence" value="ECO:0007669"/>
    <property type="project" value="UniProtKB-KW"/>
</dbReference>
<dbReference type="InterPro" id="IPR002104">
    <property type="entry name" value="Integrase_catalytic"/>
</dbReference>
<dbReference type="AlphaFoldDB" id="A0A0F9MAE6"/>
<reference evidence="4" key="1">
    <citation type="journal article" date="2015" name="Nature">
        <title>Complex archaea that bridge the gap between prokaryotes and eukaryotes.</title>
        <authorList>
            <person name="Spang A."/>
            <person name="Saw J.H."/>
            <person name="Jorgensen S.L."/>
            <person name="Zaremba-Niedzwiedzka K."/>
            <person name="Martijn J."/>
            <person name="Lind A.E."/>
            <person name="van Eijk R."/>
            <person name="Schleper C."/>
            <person name="Guy L."/>
            <person name="Ettema T.J."/>
        </authorList>
    </citation>
    <scope>NUCLEOTIDE SEQUENCE</scope>
</reference>
<gene>
    <name evidence="4" type="ORF">LCGC14_1484230</name>
</gene>
<feature type="compositionally biased region" description="Basic residues" evidence="2">
    <location>
        <begin position="592"/>
        <end position="603"/>
    </location>
</feature>
<evidence type="ECO:0000256" key="2">
    <source>
        <dbReference type="SAM" id="MobiDB-lite"/>
    </source>
</evidence>
<dbReference type="InterPro" id="IPR013762">
    <property type="entry name" value="Integrase-like_cat_sf"/>
</dbReference>
<evidence type="ECO:0000313" key="4">
    <source>
        <dbReference type="EMBL" id="KKM66132.1"/>
    </source>
</evidence>
<feature type="compositionally biased region" description="Polar residues" evidence="2">
    <location>
        <begin position="575"/>
        <end position="586"/>
    </location>
</feature>
<proteinExistence type="predicted"/>
<dbReference type="EMBL" id="LAZR01010594">
    <property type="protein sequence ID" value="KKM66132.1"/>
    <property type="molecule type" value="Genomic_DNA"/>
</dbReference>
<dbReference type="SUPFAM" id="SSF56349">
    <property type="entry name" value="DNA breaking-rejoining enzymes"/>
    <property type="match status" value="1"/>
</dbReference>
<evidence type="ECO:0000256" key="1">
    <source>
        <dbReference type="ARBA" id="ARBA00023172"/>
    </source>
</evidence>
<accession>A0A0F9MAE6</accession>
<comment type="caution">
    <text evidence="4">The sequence shown here is derived from an EMBL/GenBank/DDBJ whole genome shotgun (WGS) entry which is preliminary data.</text>
</comment>